<name>A0ABT9YUV3_9BACI</name>
<accession>A0ABT9YUV3</accession>
<evidence type="ECO:0000313" key="2">
    <source>
        <dbReference type="Proteomes" id="UP001232245"/>
    </source>
</evidence>
<dbReference type="SUPFAM" id="SSF140500">
    <property type="entry name" value="BAS1536-like"/>
    <property type="match status" value="1"/>
</dbReference>
<protein>
    <recommendedName>
        <fullName evidence="3">Aspartyl-phosphate phosphatase Spo0E family protein</fullName>
    </recommendedName>
</protein>
<dbReference type="Proteomes" id="UP001232245">
    <property type="component" value="Unassembled WGS sequence"/>
</dbReference>
<dbReference type="EMBL" id="JAUSTZ010000001">
    <property type="protein sequence ID" value="MDQ0223712.1"/>
    <property type="molecule type" value="Genomic_DNA"/>
</dbReference>
<proteinExistence type="predicted"/>
<reference evidence="1 2" key="1">
    <citation type="submission" date="2023-07" db="EMBL/GenBank/DDBJ databases">
        <title>Genomic Encyclopedia of Type Strains, Phase IV (KMG-IV): sequencing the most valuable type-strain genomes for metagenomic binning, comparative biology and taxonomic classification.</title>
        <authorList>
            <person name="Goeker M."/>
        </authorList>
    </citation>
    <scope>NUCLEOTIDE SEQUENCE [LARGE SCALE GENOMIC DNA]</scope>
    <source>
        <strain evidence="1 2">DSM 17723</strain>
    </source>
</reference>
<dbReference type="InterPro" id="IPR037208">
    <property type="entry name" value="Spo0E-like_sf"/>
</dbReference>
<evidence type="ECO:0000313" key="1">
    <source>
        <dbReference type="EMBL" id="MDQ0223712.1"/>
    </source>
</evidence>
<dbReference type="Pfam" id="PF09388">
    <property type="entry name" value="SpoOE-like"/>
    <property type="match status" value="1"/>
</dbReference>
<gene>
    <name evidence="1" type="ORF">J2S02_000034</name>
</gene>
<organism evidence="1 2">
    <name type="scientific">Metabacillus niabensis</name>
    <dbReference type="NCBI Taxonomy" id="324854"/>
    <lineage>
        <taxon>Bacteria</taxon>
        <taxon>Bacillati</taxon>
        <taxon>Bacillota</taxon>
        <taxon>Bacilli</taxon>
        <taxon>Bacillales</taxon>
        <taxon>Bacillaceae</taxon>
        <taxon>Metabacillus</taxon>
    </lineage>
</organism>
<dbReference type="Gene3D" id="4.10.280.10">
    <property type="entry name" value="Helix-loop-helix DNA-binding domain"/>
    <property type="match status" value="1"/>
</dbReference>
<dbReference type="InterPro" id="IPR018540">
    <property type="entry name" value="Spo0E-like"/>
</dbReference>
<dbReference type="InterPro" id="IPR036638">
    <property type="entry name" value="HLH_DNA-bd_sf"/>
</dbReference>
<sequence>MKSIDAKIEEYRKKMFVIAKENGIESHLTLIASQNLDELLNIKMNESHQNLFHNECKEI</sequence>
<comment type="caution">
    <text evidence="1">The sequence shown here is derived from an EMBL/GenBank/DDBJ whole genome shotgun (WGS) entry which is preliminary data.</text>
</comment>
<keyword evidence="2" id="KW-1185">Reference proteome</keyword>
<evidence type="ECO:0008006" key="3">
    <source>
        <dbReference type="Google" id="ProtNLM"/>
    </source>
</evidence>
<dbReference type="RefSeq" id="WP_095301499.1">
    <property type="nucleotide sequence ID" value="NZ_JAUSTZ010000001.1"/>
</dbReference>